<dbReference type="Gene3D" id="3.40.50.1000">
    <property type="entry name" value="HAD superfamily/HAD-like"/>
    <property type="match status" value="1"/>
</dbReference>
<gene>
    <name evidence="1" type="ORF">CV103_09380</name>
</gene>
<protein>
    <submittedName>
        <fullName evidence="1">Uncharacterized protein</fullName>
    </submittedName>
</protein>
<dbReference type="Gene3D" id="3.40.50.2000">
    <property type="entry name" value="Glycogen Phosphorylase B"/>
    <property type="match status" value="2"/>
</dbReference>
<dbReference type="CDD" id="cd01427">
    <property type="entry name" value="HAD_like"/>
    <property type="match status" value="1"/>
</dbReference>
<dbReference type="Proteomes" id="UP000241206">
    <property type="component" value="Unassembled WGS sequence"/>
</dbReference>
<dbReference type="SUPFAM" id="SSF56784">
    <property type="entry name" value="HAD-like"/>
    <property type="match status" value="1"/>
</dbReference>
<accession>A0A2T4HZS9</accession>
<dbReference type="InterPro" id="IPR023214">
    <property type="entry name" value="HAD_sf"/>
</dbReference>
<proteinExistence type="predicted"/>
<dbReference type="InterPro" id="IPR036412">
    <property type="entry name" value="HAD-like_sf"/>
</dbReference>
<dbReference type="SUPFAM" id="SSF53756">
    <property type="entry name" value="UDP-Glycosyltransferase/glycogen phosphorylase"/>
    <property type="match status" value="1"/>
</dbReference>
<sequence>MNLDVELFPVAGTISKPSIQVVSFDVFDTAVVRPFLRPDDLFEFIGRDVREIVGNFNIDFRKIRMKAEKDVRIAMEAAEIKSDPNIDQIYDQLCDSHPGLEPYRNEILQLELSAECGMCYKNERIFAIYKHAISSGKRVIFITDTYLSKDIVKTILHNAGFTQYEDIFVSNEMNLAKKFGNIYPAVRDIIRVDFENVLHIGDNFKSDVERAKEHGIFVLNYRKNSDDVVAKARPAAILWENTNRISLAKSINIGLISHKLNRNNINRLEPRDIFRGNLYDLGYSLLGPFLAELSAWLANHARTNGCSNLIFLARDGYLPKAAFDLMQAAAAPKQKIDTNYVYVSRKAILPYRVLEGGVVSTLFDIAFAKDFQVRDFLSHRLGRDLTDSLLASDADLQAMAGSAVVDVRDRLIDALQHHEPMILVAMRNRCKAADIYYSAALPDNSRSLIFDVGRKGTFQSFFHHTLKKDVIGAYVVTHSDINKTLLANEFFTFYNHIHLGEKSSKLDTILFEALLSSTSGSVEYFDESGTPVFSTPSLSDLQRQNILAVQDGALAFVQDLTERFGHKCLNVPFDSGHFDRTFRALWKYPTDAALFHQLPHEDSMSTADARSLHDIYFNRNDRTLRRGLKTILIYCPALTRVRGGVERVVSYIASDLDQNYNVVILTSGDPSVRHPRPVFPLPDNVRLHNIRVGDRAAIDKMIDRYKFRAAMILASGPVVREFVSALSSRKIPFLLSERADPAESFQTYWKDFKKSDYINAYRKATLVAVQFNSFRRYFPKAVQRKMRTIPNPVPAIRAHEDIQRENQIICVARLFLEQKQQDLLVRAFAEIAEEFPQYRLVLYGKDQAGGAAALEELTQSLGLAGRVLLKGETKYIFDALAQAKLFVLPSRFEGFPNALAEALASGENGGGKLDHGSGGIVRLRAA</sequence>
<evidence type="ECO:0000313" key="1">
    <source>
        <dbReference type="EMBL" id="PTD21985.1"/>
    </source>
</evidence>
<name>A0A2T4HZS9_9SPHN</name>
<dbReference type="PANTHER" id="PTHR12526">
    <property type="entry name" value="GLYCOSYLTRANSFERASE"/>
    <property type="match status" value="1"/>
</dbReference>
<organism evidence="1 2">
    <name type="scientific">Edaphosphingomonas fennica</name>
    <dbReference type="NCBI Taxonomy" id="114404"/>
    <lineage>
        <taxon>Bacteria</taxon>
        <taxon>Pseudomonadati</taxon>
        <taxon>Pseudomonadota</taxon>
        <taxon>Alphaproteobacteria</taxon>
        <taxon>Sphingomonadales</taxon>
        <taxon>Rhizorhabdaceae</taxon>
        <taxon>Edaphosphingomonas</taxon>
    </lineage>
</organism>
<dbReference type="RefSeq" id="WP_107394749.1">
    <property type="nucleotide sequence ID" value="NZ_PHHF01000042.1"/>
</dbReference>
<dbReference type="EMBL" id="PHHF01000042">
    <property type="protein sequence ID" value="PTD21985.1"/>
    <property type="molecule type" value="Genomic_DNA"/>
</dbReference>
<dbReference type="AlphaFoldDB" id="A0A2T4HZS9"/>
<comment type="caution">
    <text evidence="1">The sequence shown here is derived from an EMBL/GenBank/DDBJ whole genome shotgun (WGS) entry which is preliminary data.</text>
</comment>
<evidence type="ECO:0000313" key="2">
    <source>
        <dbReference type="Proteomes" id="UP000241206"/>
    </source>
</evidence>
<keyword evidence="2" id="KW-1185">Reference proteome</keyword>
<dbReference type="Pfam" id="PF13692">
    <property type="entry name" value="Glyco_trans_1_4"/>
    <property type="match status" value="1"/>
</dbReference>
<reference evidence="1 2" key="1">
    <citation type="submission" date="2017-11" db="EMBL/GenBank/DDBJ databases">
        <title>Sphingomonas oleivorans sp. nov., isolated from oil-contaminated soil.</title>
        <authorList>
            <person name="Wang L."/>
            <person name="Chen L."/>
        </authorList>
    </citation>
    <scope>NUCLEOTIDE SEQUENCE [LARGE SCALE GENOMIC DNA]</scope>
    <source>
        <strain evidence="1 2">K101</strain>
    </source>
</reference>